<dbReference type="Pfam" id="PF18704">
    <property type="entry name" value="Chromo_2"/>
    <property type="match status" value="1"/>
</dbReference>
<keyword evidence="4" id="KW-0255">Endonuclease</keyword>
<evidence type="ECO:0000256" key="10">
    <source>
        <dbReference type="ARBA" id="ARBA00038112"/>
    </source>
</evidence>
<dbReference type="InterPro" id="IPR029060">
    <property type="entry name" value="PIN-like_dom_sf"/>
</dbReference>
<evidence type="ECO:0000259" key="11">
    <source>
        <dbReference type="SMART" id="SM00484"/>
    </source>
</evidence>
<reference evidence="13 14" key="1">
    <citation type="submission" date="2024-04" db="EMBL/GenBank/DDBJ databases">
        <authorList>
            <consortium name="Molecular Ecology Group"/>
        </authorList>
    </citation>
    <scope>NUCLEOTIDE SEQUENCE [LARGE SCALE GENOMIC DNA]</scope>
</reference>
<protein>
    <recommendedName>
        <fullName evidence="15">Flap endonuclease GEN</fullName>
    </recommendedName>
</protein>
<organism evidence="13 14">
    <name type="scientific">Lasius platythorax</name>
    <dbReference type="NCBI Taxonomy" id="488582"/>
    <lineage>
        <taxon>Eukaryota</taxon>
        <taxon>Metazoa</taxon>
        <taxon>Ecdysozoa</taxon>
        <taxon>Arthropoda</taxon>
        <taxon>Hexapoda</taxon>
        <taxon>Insecta</taxon>
        <taxon>Pterygota</taxon>
        <taxon>Neoptera</taxon>
        <taxon>Endopterygota</taxon>
        <taxon>Hymenoptera</taxon>
        <taxon>Apocrita</taxon>
        <taxon>Aculeata</taxon>
        <taxon>Formicoidea</taxon>
        <taxon>Formicidae</taxon>
        <taxon>Formicinae</taxon>
        <taxon>Lasius</taxon>
        <taxon>Lasius</taxon>
    </lineage>
</organism>
<gene>
    <name evidence="13" type="ORF">LPLAT_LOCUS600</name>
</gene>
<evidence type="ECO:0000256" key="9">
    <source>
        <dbReference type="ARBA" id="ARBA00023242"/>
    </source>
</evidence>
<name>A0AAV2N2A7_9HYME</name>
<dbReference type="SUPFAM" id="SSF47807">
    <property type="entry name" value="5' to 3' exonuclease, C-terminal subdomain"/>
    <property type="match status" value="1"/>
</dbReference>
<evidence type="ECO:0000256" key="4">
    <source>
        <dbReference type="ARBA" id="ARBA00022759"/>
    </source>
</evidence>
<keyword evidence="14" id="KW-1185">Reference proteome</keyword>
<dbReference type="GO" id="GO:0006281">
    <property type="term" value="P:DNA repair"/>
    <property type="evidence" value="ECO:0007669"/>
    <property type="project" value="UniProtKB-KW"/>
</dbReference>
<dbReference type="SMART" id="SM00484">
    <property type="entry name" value="XPGI"/>
    <property type="match status" value="1"/>
</dbReference>
<dbReference type="Gene3D" id="1.10.150.20">
    <property type="entry name" value="5' to 3' exonuclease, C-terminal subdomain"/>
    <property type="match status" value="1"/>
</dbReference>
<dbReference type="PANTHER" id="PTHR11081:SF70">
    <property type="entry name" value="FLAP ENDONUCLEASE GEN HOMOLOG 1"/>
    <property type="match status" value="1"/>
</dbReference>
<dbReference type="AlphaFoldDB" id="A0AAV2N2A7"/>
<comment type="cofactor">
    <cofactor evidence="1">
        <name>Mg(2+)</name>
        <dbReference type="ChEBI" id="CHEBI:18420"/>
    </cofactor>
</comment>
<dbReference type="Pfam" id="PF00752">
    <property type="entry name" value="XPG_N"/>
    <property type="match status" value="1"/>
</dbReference>
<dbReference type="Pfam" id="PF00867">
    <property type="entry name" value="XPG_I"/>
    <property type="match status" value="1"/>
</dbReference>
<keyword evidence="3" id="KW-0479">Metal-binding</keyword>
<dbReference type="InterPro" id="IPR036279">
    <property type="entry name" value="5-3_exonuclease_C_sf"/>
</dbReference>
<dbReference type="InterPro" id="IPR006085">
    <property type="entry name" value="XPG_DNA_repair_N"/>
</dbReference>
<dbReference type="FunFam" id="1.10.150.20:FF:000030">
    <property type="entry name" value="Flap endonuclease GEN-like 1"/>
    <property type="match status" value="1"/>
</dbReference>
<evidence type="ECO:0000259" key="12">
    <source>
        <dbReference type="SMART" id="SM00485"/>
    </source>
</evidence>
<keyword evidence="5" id="KW-0227">DNA damage</keyword>
<dbReference type="GO" id="GO:0046872">
    <property type="term" value="F:metal ion binding"/>
    <property type="evidence" value="ECO:0007669"/>
    <property type="project" value="UniProtKB-KW"/>
</dbReference>
<comment type="similarity">
    <text evidence="10">Belongs to the XPG/RAD2 endonuclease family. GEN subfamily.</text>
</comment>
<dbReference type="PANTHER" id="PTHR11081">
    <property type="entry name" value="FLAP ENDONUCLEASE FAMILY MEMBER"/>
    <property type="match status" value="1"/>
</dbReference>
<dbReference type="SMART" id="SM00485">
    <property type="entry name" value="XPGN"/>
    <property type="match status" value="1"/>
</dbReference>
<evidence type="ECO:0000256" key="6">
    <source>
        <dbReference type="ARBA" id="ARBA00022801"/>
    </source>
</evidence>
<dbReference type="GO" id="GO:0017108">
    <property type="term" value="F:5'-flap endonuclease activity"/>
    <property type="evidence" value="ECO:0007669"/>
    <property type="project" value="TreeGrafter"/>
</dbReference>
<evidence type="ECO:0008006" key="15">
    <source>
        <dbReference type="Google" id="ProtNLM"/>
    </source>
</evidence>
<evidence type="ECO:0000256" key="1">
    <source>
        <dbReference type="ARBA" id="ARBA00001946"/>
    </source>
</evidence>
<dbReference type="InterPro" id="IPR006084">
    <property type="entry name" value="XPG/Rad2"/>
</dbReference>
<dbReference type="EMBL" id="OZ034824">
    <property type="protein sequence ID" value="CAL1673790.1"/>
    <property type="molecule type" value="Genomic_DNA"/>
</dbReference>
<evidence type="ECO:0000256" key="8">
    <source>
        <dbReference type="ARBA" id="ARBA00023204"/>
    </source>
</evidence>
<evidence type="ECO:0000256" key="5">
    <source>
        <dbReference type="ARBA" id="ARBA00022763"/>
    </source>
</evidence>
<keyword evidence="7" id="KW-0460">Magnesium</keyword>
<keyword evidence="6" id="KW-0378">Hydrolase</keyword>
<sequence>MGVKDLWNVLSPLCERKPLYELQGKTIAIDLSGWVVDSQTIVDNAVQPRMYLRNLYFRTAFLLTQGIFPVFVLEGKAPTLKHKTIARRNDVRNGFQEKKKAKKGGRTQFNRVLNECREMLKFMGIACVQSYGEAEAMCAYLNEDGLVDGCISQDSDCFLYGAKVVYRNFCTSSQGNRGATAGSVDIYNMEKIEKTLNIGRNKMIALALLCGCDYNEGVNGAGKEAALKFFKTVDDENVLQRMQDWRTDTSLDRIESDLLNSDLCTACGHQGKLQKHKKSGCAECGTVGKCNDDFREKRVLMINEISLRKKALYDENFPNQELIEEFLIKKDSVPTKLDIEWKQPQVNQFVDFMEKYLCWEPQYAFEKIFTLTTRWQLLHLPDFTLDERLSMSNLFIPDQIKKIRNIRSIASYEIIWKKEHSAVEMLKEYAEQIKSNDNNDVEDSLLTSIEPQDLVLKCYPELVEAFESTRNVKTKKRTVNSRRKKITNTEENDIGITDIAKSRQKKTERKNNRKIEDFILRNRSISLEESFENMAITPKRLKQENTLSKVNKLEIKNMPENVAMDIKQIKCRPQFKRVMEMDKIDSKLNNTIDRIFNELSPDDFTSENEDNDLNVTNIIDNICKKRIFQFSVRNLQSMESTNQENAENCPEYKIDEFKSLTCKEKYVYAEDEKQKLDLDDEFGDISELYIPINQRIQKEESKKLLQICNQIEKSSFVFENIMDETDNESIHLNT</sequence>
<keyword evidence="2" id="KW-0540">Nuclease</keyword>
<evidence type="ECO:0000256" key="3">
    <source>
        <dbReference type="ARBA" id="ARBA00022723"/>
    </source>
</evidence>
<evidence type="ECO:0000256" key="2">
    <source>
        <dbReference type="ARBA" id="ARBA00022722"/>
    </source>
</evidence>
<keyword evidence="8" id="KW-0234">DNA repair</keyword>
<dbReference type="Gene3D" id="3.40.50.1010">
    <property type="entry name" value="5'-nuclease"/>
    <property type="match status" value="1"/>
</dbReference>
<dbReference type="InterPro" id="IPR006086">
    <property type="entry name" value="XPG-I_dom"/>
</dbReference>
<dbReference type="PRINTS" id="PR00853">
    <property type="entry name" value="XPGRADSUPER"/>
</dbReference>
<dbReference type="Proteomes" id="UP001497644">
    <property type="component" value="Chromosome 1"/>
</dbReference>
<dbReference type="SUPFAM" id="SSF88723">
    <property type="entry name" value="PIN domain-like"/>
    <property type="match status" value="1"/>
</dbReference>
<evidence type="ECO:0000313" key="13">
    <source>
        <dbReference type="EMBL" id="CAL1673790.1"/>
    </source>
</evidence>
<dbReference type="GO" id="GO:0008821">
    <property type="term" value="F:crossover junction DNA endonuclease activity"/>
    <property type="evidence" value="ECO:0007669"/>
    <property type="project" value="UniProtKB-ARBA"/>
</dbReference>
<dbReference type="CDD" id="cd09869">
    <property type="entry name" value="PIN_GEN1"/>
    <property type="match status" value="1"/>
</dbReference>
<accession>A0AAV2N2A7</accession>
<evidence type="ECO:0000313" key="14">
    <source>
        <dbReference type="Proteomes" id="UP001497644"/>
    </source>
</evidence>
<feature type="domain" description="XPG N-terminal" evidence="12">
    <location>
        <begin position="1"/>
        <end position="95"/>
    </location>
</feature>
<evidence type="ECO:0000256" key="7">
    <source>
        <dbReference type="ARBA" id="ARBA00022842"/>
    </source>
</evidence>
<dbReference type="GO" id="GO:0000400">
    <property type="term" value="F:four-way junction DNA binding"/>
    <property type="evidence" value="ECO:0007669"/>
    <property type="project" value="UniProtKB-ARBA"/>
</dbReference>
<proteinExistence type="inferred from homology"/>
<keyword evidence="9" id="KW-0539">Nucleus</keyword>
<feature type="domain" description="XPG-I" evidence="11">
    <location>
        <begin position="121"/>
        <end position="198"/>
    </location>
</feature>
<dbReference type="InterPro" id="IPR041012">
    <property type="entry name" value="GEN_chromo"/>
</dbReference>